<evidence type="ECO:0000313" key="15">
    <source>
        <dbReference type="Proteomes" id="UP001652620"/>
    </source>
</evidence>
<keyword evidence="7" id="KW-0915">Sodium</keyword>
<gene>
    <name evidence="16" type="primary">LOC105232958</name>
</gene>
<dbReference type="GeneID" id="105232958"/>
<evidence type="ECO:0000256" key="14">
    <source>
        <dbReference type="SAM" id="Phobius"/>
    </source>
</evidence>
<evidence type="ECO:0000256" key="13">
    <source>
        <dbReference type="SAM" id="MobiDB-lite"/>
    </source>
</evidence>
<protein>
    <submittedName>
        <fullName evidence="16">Sodium channel protein Nach</fullName>
    </submittedName>
</protein>
<keyword evidence="9 14" id="KW-0472">Membrane</keyword>
<evidence type="ECO:0000256" key="10">
    <source>
        <dbReference type="ARBA" id="ARBA00023201"/>
    </source>
</evidence>
<sequence length="675" mass="77748">MIRSRGSIHSSISRRSNNNVNNNTYDNYYGNLYGNDDDDASFMQSGEDSSSRGTSTITGSLTNSTASLLTNEQEQQQYIPVERDPFGLLKPKAMKATTGQVYHQPWQQSMDGASAQTLAAAFVTPNSGQKLPHYAKLQYRGDIRSPKAVTSTQVSQVEPGAFYESDLETVEEKLQQKQQQQQQLIPIAKSHSTASSIRRIRRPRQWVAPLKRLSRAEEKAQAVKLGLLLKGRAFIFEFLQGSSIHGFIYLAKIGLSIVERMIWLAFICVALFAIISLSKRTWERFQTSPMVISMDRNKLVWNTSFPSLTVCPHKRIDELKVEEYMEKHPETFETEQDRIDFHAFIEKLARLTYENIETLPRNKTFGIPSSKYLDLLYELKWNFEPEMSSGAAVQMFIYETLTEFGICHSVNSLVARYNSYDYWKRNDWNILDHGDRVTVHPLDGEIYAQIINLSTAYDVYFHGSGDIPNISKQRYTFPETDYTTVELIALEIYTAEEARAFTTKQRKCRYQYEAEEMLTSPIYSFGLCLAECRMFFALKVCGCVPHFYRNRLKNGRVLRICDFDGLACLEDIKREIISLKSSRYKIDCHCLSNCDDSNFFVQSHRSRVWFLGANLQWGIIDYPKMQLRRDVLFSFADVLVYIGGLIGFFLGCSALSFTEVIYYFTARLVKRLFWT</sequence>
<comment type="subcellular location">
    <subcellularLocation>
        <location evidence="1">Membrane</location>
        <topology evidence="1">Multi-pass membrane protein</topology>
    </subcellularLocation>
</comment>
<evidence type="ECO:0000256" key="2">
    <source>
        <dbReference type="ARBA" id="ARBA00007193"/>
    </source>
</evidence>
<keyword evidence="6 14" id="KW-1133">Transmembrane helix</keyword>
<dbReference type="Gene3D" id="1.10.287.820">
    <property type="entry name" value="Acid-sensing ion channel domain"/>
    <property type="match status" value="1"/>
</dbReference>
<comment type="similarity">
    <text evidence="2 12">Belongs to the amiloride-sensitive sodium channel (TC 1.A.6) family.</text>
</comment>
<evidence type="ECO:0000256" key="6">
    <source>
        <dbReference type="ARBA" id="ARBA00022989"/>
    </source>
</evidence>
<evidence type="ECO:0000256" key="4">
    <source>
        <dbReference type="ARBA" id="ARBA00022461"/>
    </source>
</evidence>
<evidence type="ECO:0000256" key="11">
    <source>
        <dbReference type="ARBA" id="ARBA00023303"/>
    </source>
</evidence>
<name>A0ABM3JH25_BACDO</name>
<keyword evidence="5 12" id="KW-0812">Transmembrane</keyword>
<dbReference type="PANTHER" id="PTHR11690:SF240">
    <property type="entry name" value="PICKPOCKET 25-RELATED"/>
    <property type="match status" value="1"/>
</dbReference>
<proteinExistence type="inferred from homology"/>
<dbReference type="PANTHER" id="PTHR11690">
    <property type="entry name" value="AMILORIDE-SENSITIVE SODIUM CHANNEL-RELATED"/>
    <property type="match status" value="1"/>
</dbReference>
<feature type="transmembrane region" description="Helical" evidence="14">
    <location>
        <begin position="638"/>
        <end position="664"/>
    </location>
</feature>
<keyword evidence="10 12" id="KW-0739">Sodium transport</keyword>
<evidence type="ECO:0000256" key="7">
    <source>
        <dbReference type="ARBA" id="ARBA00023053"/>
    </source>
</evidence>
<evidence type="ECO:0000256" key="5">
    <source>
        <dbReference type="ARBA" id="ARBA00022692"/>
    </source>
</evidence>
<keyword evidence="11 12" id="KW-0407">Ion channel</keyword>
<dbReference type="Pfam" id="PF00858">
    <property type="entry name" value="ASC"/>
    <property type="match status" value="1"/>
</dbReference>
<dbReference type="RefSeq" id="XP_049308520.1">
    <property type="nucleotide sequence ID" value="XM_049452563.1"/>
</dbReference>
<evidence type="ECO:0000256" key="9">
    <source>
        <dbReference type="ARBA" id="ARBA00023136"/>
    </source>
</evidence>
<keyword evidence="4 12" id="KW-0894">Sodium channel</keyword>
<dbReference type="InterPro" id="IPR001873">
    <property type="entry name" value="ENaC"/>
</dbReference>
<organism evidence="15 16">
    <name type="scientific">Bactrocera dorsalis</name>
    <name type="common">Oriental fruit fly</name>
    <name type="synonym">Dacus dorsalis</name>
    <dbReference type="NCBI Taxonomy" id="27457"/>
    <lineage>
        <taxon>Eukaryota</taxon>
        <taxon>Metazoa</taxon>
        <taxon>Ecdysozoa</taxon>
        <taxon>Arthropoda</taxon>
        <taxon>Hexapoda</taxon>
        <taxon>Insecta</taxon>
        <taxon>Pterygota</taxon>
        <taxon>Neoptera</taxon>
        <taxon>Endopterygota</taxon>
        <taxon>Diptera</taxon>
        <taxon>Brachycera</taxon>
        <taxon>Muscomorpha</taxon>
        <taxon>Tephritoidea</taxon>
        <taxon>Tephritidae</taxon>
        <taxon>Bactrocera</taxon>
        <taxon>Bactrocera</taxon>
    </lineage>
</organism>
<accession>A0ABM3JH25</accession>
<feature type="region of interest" description="Disordered" evidence="13">
    <location>
        <begin position="39"/>
        <end position="59"/>
    </location>
</feature>
<evidence type="ECO:0000313" key="16">
    <source>
        <dbReference type="RefSeq" id="XP_049308520.1"/>
    </source>
</evidence>
<dbReference type="Gene3D" id="1.10.287.770">
    <property type="entry name" value="YojJ-like"/>
    <property type="match status" value="1"/>
</dbReference>
<evidence type="ECO:0000256" key="3">
    <source>
        <dbReference type="ARBA" id="ARBA00022448"/>
    </source>
</evidence>
<evidence type="ECO:0000256" key="8">
    <source>
        <dbReference type="ARBA" id="ARBA00023065"/>
    </source>
</evidence>
<keyword evidence="3 12" id="KW-0813">Transport</keyword>
<evidence type="ECO:0000256" key="1">
    <source>
        <dbReference type="ARBA" id="ARBA00004141"/>
    </source>
</evidence>
<feature type="region of interest" description="Disordered" evidence="13">
    <location>
        <begin position="1"/>
        <end position="21"/>
    </location>
</feature>
<keyword evidence="15" id="KW-1185">Reference proteome</keyword>
<dbReference type="Proteomes" id="UP001652620">
    <property type="component" value="Chromosome 3"/>
</dbReference>
<reference evidence="16" key="1">
    <citation type="submission" date="2025-08" db="UniProtKB">
        <authorList>
            <consortium name="RefSeq"/>
        </authorList>
    </citation>
    <scope>IDENTIFICATION</scope>
    <source>
        <tissue evidence="16">Adult</tissue>
    </source>
</reference>
<dbReference type="GO" id="GO:0034220">
    <property type="term" value="P:monoatomic ion transmembrane transport"/>
    <property type="evidence" value="ECO:0007669"/>
    <property type="project" value="UniProtKB-KW"/>
</dbReference>
<keyword evidence="8 12" id="KW-0406">Ion transport</keyword>
<evidence type="ECO:0000256" key="12">
    <source>
        <dbReference type="RuleBase" id="RU000679"/>
    </source>
</evidence>